<keyword evidence="2" id="KW-1185">Reference proteome</keyword>
<protein>
    <recommendedName>
        <fullName evidence="3">F-box domain-containing protein</fullName>
    </recommendedName>
</protein>
<dbReference type="OrthoDB" id="2977518at2759"/>
<reference evidence="1 2" key="1">
    <citation type="journal article" date="2019" name="Nat. Ecol. Evol.">
        <title>Megaphylogeny resolves global patterns of mushroom evolution.</title>
        <authorList>
            <person name="Varga T."/>
            <person name="Krizsan K."/>
            <person name="Foldi C."/>
            <person name="Dima B."/>
            <person name="Sanchez-Garcia M."/>
            <person name="Sanchez-Ramirez S."/>
            <person name="Szollosi G.J."/>
            <person name="Szarkandi J.G."/>
            <person name="Papp V."/>
            <person name="Albert L."/>
            <person name="Andreopoulos W."/>
            <person name="Angelini C."/>
            <person name="Antonin V."/>
            <person name="Barry K.W."/>
            <person name="Bougher N.L."/>
            <person name="Buchanan P."/>
            <person name="Buyck B."/>
            <person name="Bense V."/>
            <person name="Catcheside P."/>
            <person name="Chovatia M."/>
            <person name="Cooper J."/>
            <person name="Damon W."/>
            <person name="Desjardin D."/>
            <person name="Finy P."/>
            <person name="Geml J."/>
            <person name="Haridas S."/>
            <person name="Hughes K."/>
            <person name="Justo A."/>
            <person name="Karasinski D."/>
            <person name="Kautmanova I."/>
            <person name="Kiss B."/>
            <person name="Kocsube S."/>
            <person name="Kotiranta H."/>
            <person name="LaButti K.M."/>
            <person name="Lechner B.E."/>
            <person name="Liimatainen K."/>
            <person name="Lipzen A."/>
            <person name="Lukacs Z."/>
            <person name="Mihaltcheva S."/>
            <person name="Morgado L.N."/>
            <person name="Niskanen T."/>
            <person name="Noordeloos M.E."/>
            <person name="Ohm R.A."/>
            <person name="Ortiz-Santana B."/>
            <person name="Ovrebo C."/>
            <person name="Racz N."/>
            <person name="Riley R."/>
            <person name="Savchenko A."/>
            <person name="Shiryaev A."/>
            <person name="Soop K."/>
            <person name="Spirin V."/>
            <person name="Szebenyi C."/>
            <person name="Tomsovsky M."/>
            <person name="Tulloss R.E."/>
            <person name="Uehling J."/>
            <person name="Grigoriev I.V."/>
            <person name="Vagvolgyi C."/>
            <person name="Papp T."/>
            <person name="Martin F.M."/>
            <person name="Miettinen O."/>
            <person name="Hibbett D.S."/>
            <person name="Nagy L.G."/>
        </authorList>
    </citation>
    <scope>NUCLEOTIDE SEQUENCE [LARGE SCALE GENOMIC DNA]</scope>
    <source>
        <strain evidence="1 2">FP101781</strain>
    </source>
</reference>
<evidence type="ECO:0000313" key="1">
    <source>
        <dbReference type="EMBL" id="TEB28423.1"/>
    </source>
</evidence>
<dbReference type="EMBL" id="QPFP01000032">
    <property type="protein sequence ID" value="TEB28423.1"/>
    <property type="molecule type" value="Genomic_DNA"/>
</dbReference>
<organism evidence="1 2">
    <name type="scientific">Coprinellus micaceus</name>
    <name type="common">Glistening ink-cap mushroom</name>
    <name type="synonym">Coprinus micaceus</name>
    <dbReference type="NCBI Taxonomy" id="71717"/>
    <lineage>
        <taxon>Eukaryota</taxon>
        <taxon>Fungi</taxon>
        <taxon>Dikarya</taxon>
        <taxon>Basidiomycota</taxon>
        <taxon>Agaricomycotina</taxon>
        <taxon>Agaricomycetes</taxon>
        <taxon>Agaricomycetidae</taxon>
        <taxon>Agaricales</taxon>
        <taxon>Agaricineae</taxon>
        <taxon>Psathyrellaceae</taxon>
        <taxon>Coprinellus</taxon>
    </lineage>
</organism>
<dbReference type="Proteomes" id="UP000298030">
    <property type="component" value="Unassembled WGS sequence"/>
</dbReference>
<evidence type="ECO:0008006" key="3">
    <source>
        <dbReference type="Google" id="ProtNLM"/>
    </source>
</evidence>
<sequence>MQAQDQPTSNSSSISIRSVPLELLGEAFAAVLSGTRSPCDIPDTLVLLNLVCKTWWNAAMATPRLWSSLGVDLRDGMDFQQVARWLSRAGNAPKFLTVDTGMGCDHSDALGCLVVASGFTDFLSTGPSLYRTGETDCYAYLSTHLKAVDFPTAQDSCRGHPSNEDHRHLVATSLHIDQELNEKDARLMKKGTCIRNMLAKLTEFTLPLFWPTTLIRKLQTLKLRLDVQDPERYGTTVPFSSPDGPLVLPHLRILRIHEIQLDLGWDLQILRLFKTPSLEELDVFFSNLDNNFEDDPEGWDFGDEVGELVKRSGCQGTFKRLRISNIYLSSRGFERMLQGLPGLTHLTLDYINSDSRIFLEPTFLPKNNPPPFVLNLQVLEFIHLENPFFRYQDVCEFVLARVDSGLAFRELTIELASARRTRNGRHPNESLRKKGVAVQINFGISP</sequence>
<comment type="caution">
    <text evidence="1">The sequence shown here is derived from an EMBL/GenBank/DDBJ whole genome shotgun (WGS) entry which is preliminary data.</text>
</comment>
<proteinExistence type="predicted"/>
<accession>A0A4Y7T2P5</accession>
<evidence type="ECO:0000313" key="2">
    <source>
        <dbReference type="Proteomes" id="UP000298030"/>
    </source>
</evidence>
<dbReference type="SUPFAM" id="SSF52047">
    <property type="entry name" value="RNI-like"/>
    <property type="match status" value="1"/>
</dbReference>
<dbReference type="AlphaFoldDB" id="A0A4Y7T2P5"/>
<name>A0A4Y7T2P5_COPMI</name>
<gene>
    <name evidence="1" type="ORF">FA13DRAFT_1793904</name>
</gene>